<feature type="transmembrane region" description="Helical" evidence="10">
    <location>
        <begin position="87"/>
        <end position="107"/>
    </location>
</feature>
<keyword evidence="2" id="KW-0813">Transport</keyword>
<evidence type="ECO:0000256" key="3">
    <source>
        <dbReference type="ARBA" id="ARBA00022449"/>
    </source>
</evidence>
<evidence type="ECO:0000313" key="12">
    <source>
        <dbReference type="EMBL" id="OIR18623.1"/>
    </source>
</evidence>
<evidence type="ECO:0000256" key="10">
    <source>
        <dbReference type="SAM" id="Phobius"/>
    </source>
</evidence>
<dbReference type="GO" id="GO:1902600">
    <property type="term" value="P:proton transmembrane transport"/>
    <property type="evidence" value="ECO:0007669"/>
    <property type="project" value="InterPro"/>
</dbReference>
<keyword evidence="6" id="KW-0915">Sodium</keyword>
<feature type="transmembrane region" description="Helical" evidence="10">
    <location>
        <begin position="31"/>
        <end position="50"/>
    </location>
</feature>
<feature type="transmembrane region" description="Helical" evidence="10">
    <location>
        <begin position="288"/>
        <end position="311"/>
    </location>
</feature>
<dbReference type="PANTHER" id="PTHR43562:SF3">
    <property type="entry name" value="SODIUM ION_PROTON EXCHANGER (EUROFUNG)"/>
    <property type="match status" value="1"/>
</dbReference>
<evidence type="ECO:0000256" key="2">
    <source>
        <dbReference type="ARBA" id="ARBA00022448"/>
    </source>
</evidence>
<proteinExistence type="predicted"/>
<dbReference type="GO" id="GO:0016020">
    <property type="term" value="C:membrane"/>
    <property type="evidence" value="ECO:0007669"/>
    <property type="project" value="UniProtKB-SubCell"/>
</dbReference>
<reference evidence="12" key="1">
    <citation type="submission" date="2016-10" db="EMBL/GenBank/DDBJ databases">
        <title>Sequence of Gallionella enrichment culture.</title>
        <authorList>
            <person name="Poehlein A."/>
            <person name="Muehling M."/>
            <person name="Daniel R."/>
        </authorList>
    </citation>
    <scope>NUCLEOTIDE SEQUENCE</scope>
</reference>
<protein>
    <submittedName>
        <fullName evidence="12">Na(+)/H(+)-K(+) antiporter GerN</fullName>
    </submittedName>
</protein>
<organism evidence="12">
    <name type="scientific">mine drainage metagenome</name>
    <dbReference type="NCBI Taxonomy" id="410659"/>
    <lineage>
        <taxon>unclassified sequences</taxon>
        <taxon>metagenomes</taxon>
        <taxon>ecological metagenomes</taxon>
    </lineage>
</organism>
<feature type="transmembrane region" description="Helical" evidence="10">
    <location>
        <begin position="113"/>
        <end position="132"/>
    </location>
</feature>
<dbReference type="GO" id="GO:0015297">
    <property type="term" value="F:antiporter activity"/>
    <property type="evidence" value="ECO:0007669"/>
    <property type="project" value="UniProtKB-KW"/>
</dbReference>
<feature type="transmembrane region" description="Helical" evidence="10">
    <location>
        <begin position="214"/>
        <end position="231"/>
    </location>
</feature>
<dbReference type="PANTHER" id="PTHR43562">
    <property type="entry name" value="NAPA-TYPE SODIUM/HYDROGEN ANTIPORTER"/>
    <property type="match status" value="1"/>
</dbReference>
<feature type="transmembrane region" description="Helical" evidence="10">
    <location>
        <begin position="144"/>
        <end position="164"/>
    </location>
</feature>
<dbReference type="Gene3D" id="1.20.1530.20">
    <property type="match status" value="1"/>
</dbReference>
<sequence length="395" mass="42619">MTLLEGTVFLLLLLLSLPGLCRRTRRPGLLYPSYIVAGMIAGAFMSPQVVESWREIGELGFILLLFSVGLEVELPERRDSWVALQRAITWMAPQALLVTGGLAVAGLPLAQSAAAGVALASTSVGMAYVLWTHFEFPTEAGRKAFLEWMVAIEVLTIVALASMGPIIEGMAWWLSLLHFVGILVAAGIAAFIAIRLVPPLVNALKRGITIDTPLLVLALFAICALGNRLGLSAPKTAFVLGLFISRSTGAEVALNHKLEPLRDRMFVPVFYFGLGMLLRFEYLATWPFYAAIVAGVVLYGMRRMVFGWFFARRFGTGPSAHGITSPMLTMGAVAVDILARSHASPQLVAWTLAASLSLSLCGAFRRGSDGGRITDYEPTTVAPEAVETLDRPDPD</sequence>
<comment type="subcellular location">
    <subcellularLocation>
        <location evidence="1">Membrane</location>
        <topology evidence="1">Multi-pass membrane protein</topology>
    </subcellularLocation>
</comment>
<evidence type="ECO:0000256" key="6">
    <source>
        <dbReference type="ARBA" id="ARBA00023053"/>
    </source>
</evidence>
<keyword evidence="7" id="KW-0406">Ion transport</keyword>
<dbReference type="EMBL" id="MLJW01000002">
    <property type="protein sequence ID" value="OIR18623.1"/>
    <property type="molecule type" value="Genomic_DNA"/>
</dbReference>
<gene>
    <name evidence="12" type="primary">gerN_1</name>
    <name evidence="12" type="ORF">GALL_09610</name>
</gene>
<dbReference type="Pfam" id="PF00999">
    <property type="entry name" value="Na_H_Exchanger"/>
    <property type="match status" value="1"/>
</dbReference>
<accession>A0A1J5TCI3</accession>
<dbReference type="InterPro" id="IPR006153">
    <property type="entry name" value="Cation/H_exchanger_TM"/>
</dbReference>
<keyword evidence="9" id="KW-0739">Sodium transport</keyword>
<keyword evidence="8 10" id="KW-0472">Membrane</keyword>
<dbReference type="InterPro" id="IPR038770">
    <property type="entry name" value="Na+/solute_symporter_sf"/>
</dbReference>
<keyword evidence="3" id="KW-0050">Antiport</keyword>
<dbReference type="AlphaFoldDB" id="A0A1J5TCI3"/>
<evidence type="ECO:0000256" key="1">
    <source>
        <dbReference type="ARBA" id="ARBA00004141"/>
    </source>
</evidence>
<dbReference type="GO" id="GO:0006814">
    <property type="term" value="P:sodium ion transport"/>
    <property type="evidence" value="ECO:0007669"/>
    <property type="project" value="UniProtKB-KW"/>
</dbReference>
<evidence type="ECO:0000256" key="5">
    <source>
        <dbReference type="ARBA" id="ARBA00022989"/>
    </source>
</evidence>
<evidence type="ECO:0000259" key="11">
    <source>
        <dbReference type="Pfam" id="PF00999"/>
    </source>
</evidence>
<feature type="domain" description="Cation/H+ exchanger transmembrane" evidence="11">
    <location>
        <begin position="15"/>
        <end position="344"/>
    </location>
</feature>
<evidence type="ECO:0000256" key="4">
    <source>
        <dbReference type="ARBA" id="ARBA00022692"/>
    </source>
</evidence>
<keyword evidence="4 10" id="KW-0812">Transmembrane</keyword>
<evidence type="ECO:0000256" key="7">
    <source>
        <dbReference type="ARBA" id="ARBA00023065"/>
    </source>
</evidence>
<comment type="caution">
    <text evidence="12">The sequence shown here is derived from an EMBL/GenBank/DDBJ whole genome shotgun (WGS) entry which is preliminary data.</text>
</comment>
<evidence type="ECO:0000256" key="8">
    <source>
        <dbReference type="ARBA" id="ARBA00023136"/>
    </source>
</evidence>
<feature type="transmembrane region" description="Helical" evidence="10">
    <location>
        <begin position="170"/>
        <end position="194"/>
    </location>
</feature>
<evidence type="ECO:0000256" key="9">
    <source>
        <dbReference type="ARBA" id="ARBA00023201"/>
    </source>
</evidence>
<name>A0A1J5TCI3_9ZZZZ</name>
<keyword evidence="5 10" id="KW-1133">Transmembrane helix</keyword>